<sequence>MAHRPLIVVLGASGLLGTAVARELSDRPVRLRLVARRGGSAPPGGRADVEARAADLTEPGVLAAAVEGADAVLHLVAHIAGETTWRVSAHDSVAERINQGLAFDLVDAVRAGRPKRPPLVVFAGSMSQAGRAVSGRLDGTEPDRPLTVYDEHKLAAERALKDATADGTIRSVSLRLATLFSRGTDPVALDRGVVAAMMRRAFAGKPLTLWNDGTVKRDLLCVDDAAAAFTAALDRADELTGGHWLVGTGQATRVGDLFGSIAKLVATATGRPPVPVNSVVPAMAGATDTLDFVVDPRRFTEASGWSARQRLHEALESTAAAFARTIESQKEPT</sequence>
<evidence type="ECO:0000259" key="1">
    <source>
        <dbReference type="Pfam" id="PF01370"/>
    </source>
</evidence>
<dbReference type="Pfam" id="PF01370">
    <property type="entry name" value="Epimerase"/>
    <property type="match status" value="1"/>
</dbReference>
<dbReference type="CDD" id="cd08946">
    <property type="entry name" value="SDR_e"/>
    <property type="match status" value="1"/>
</dbReference>
<dbReference type="InterPro" id="IPR050177">
    <property type="entry name" value="Lipid_A_modif_metabolic_enz"/>
</dbReference>
<dbReference type="OrthoDB" id="3288614at2"/>
<evidence type="ECO:0000313" key="2">
    <source>
        <dbReference type="EMBL" id="RZQ62512.1"/>
    </source>
</evidence>
<dbReference type="InterPro" id="IPR001509">
    <property type="entry name" value="Epimerase_deHydtase"/>
</dbReference>
<dbReference type="InterPro" id="IPR036291">
    <property type="entry name" value="NAD(P)-bd_dom_sf"/>
</dbReference>
<accession>A0A4Q7J6V7</accession>
<keyword evidence="3" id="KW-1185">Reference proteome</keyword>
<proteinExistence type="predicted"/>
<evidence type="ECO:0000313" key="3">
    <source>
        <dbReference type="Proteomes" id="UP000292003"/>
    </source>
</evidence>
<protein>
    <submittedName>
        <fullName evidence="2">SDR family epimerase/dehydratase</fullName>
    </submittedName>
</protein>
<comment type="caution">
    <text evidence="2">The sequence shown here is derived from an EMBL/GenBank/DDBJ whole genome shotgun (WGS) entry which is preliminary data.</text>
</comment>
<dbReference type="Proteomes" id="UP000292003">
    <property type="component" value="Unassembled WGS sequence"/>
</dbReference>
<reference evidence="2 3" key="1">
    <citation type="submission" date="2019-02" db="EMBL/GenBank/DDBJ databases">
        <title>Draft genome sequence of Amycolatopsis sp. 8-3EHSu isolated from roots of Suaeda maritima.</title>
        <authorList>
            <person name="Duangmal K."/>
            <person name="Chantavorakit T."/>
        </authorList>
    </citation>
    <scope>NUCLEOTIDE SEQUENCE [LARGE SCALE GENOMIC DNA]</scope>
    <source>
        <strain evidence="2 3">8-3EHSu</strain>
    </source>
</reference>
<dbReference type="PANTHER" id="PTHR43245:SF13">
    <property type="entry name" value="UDP-D-APIOSE_UDP-D-XYLOSE SYNTHASE 2"/>
    <property type="match status" value="1"/>
</dbReference>
<dbReference type="AlphaFoldDB" id="A0A4Q7J6V7"/>
<dbReference type="PANTHER" id="PTHR43245">
    <property type="entry name" value="BIFUNCTIONAL POLYMYXIN RESISTANCE PROTEIN ARNA"/>
    <property type="match status" value="1"/>
</dbReference>
<feature type="domain" description="NAD-dependent epimerase/dehydratase" evidence="1">
    <location>
        <begin position="7"/>
        <end position="247"/>
    </location>
</feature>
<dbReference type="RefSeq" id="WP_130476940.1">
    <property type="nucleotide sequence ID" value="NZ_SFCC01000009.1"/>
</dbReference>
<dbReference type="Gene3D" id="3.40.50.720">
    <property type="entry name" value="NAD(P)-binding Rossmann-like Domain"/>
    <property type="match status" value="1"/>
</dbReference>
<name>A0A4Q7J6V7_9PSEU</name>
<dbReference type="EMBL" id="SFCC01000009">
    <property type="protein sequence ID" value="RZQ62512.1"/>
    <property type="molecule type" value="Genomic_DNA"/>
</dbReference>
<organism evidence="2 3">
    <name type="scientific">Amycolatopsis suaedae</name>
    <dbReference type="NCBI Taxonomy" id="2510978"/>
    <lineage>
        <taxon>Bacteria</taxon>
        <taxon>Bacillati</taxon>
        <taxon>Actinomycetota</taxon>
        <taxon>Actinomycetes</taxon>
        <taxon>Pseudonocardiales</taxon>
        <taxon>Pseudonocardiaceae</taxon>
        <taxon>Amycolatopsis</taxon>
    </lineage>
</organism>
<dbReference type="SUPFAM" id="SSF51735">
    <property type="entry name" value="NAD(P)-binding Rossmann-fold domains"/>
    <property type="match status" value="1"/>
</dbReference>
<gene>
    <name evidence="2" type="ORF">EWH70_19890</name>
</gene>